<dbReference type="PANTHER" id="PTHR33744:SF1">
    <property type="entry name" value="DNA-BINDING TRANSCRIPTIONAL ACTIVATOR ADER"/>
    <property type="match status" value="1"/>
</dbReference>
<dbReference type="Pfam" id="PF17853">
    <property type="entry name" value="GGDEF_2"/>
    <property type="match status" value="1"/>
</dbReference>
<evidence type="ECO:0000313" key="4">
    <source>
        <dbReference type="Proteomes" id="UP000563898"/>
    </source>
</evidence>
<dbReference type="Gene3D" id="1.10.10.2840">
    <property type="entry name" value="PucR C-terminal helix-turn-helix domain"/>
    <property type="match status" value="1"/>
</dbReference>
<dbReference type="EMBL" id="JAAXPC010000018">
    <property type="protein sequence ID" value="NKY04457.1"/>
    <property type="molecule type" value="Genomic_DNA"/>
</dbReference>
<sequence>MAAALAEERDLESIFHLVVGTLSSLTGADRCSLHLLERDTGLFRGHAAHAARNIDVEVRQLVSGMQGDEFTREILSTREPVMVSDTTTDPRTVRAAMQKWRARSVLGVPMLLRGEVIGMVCLDTEDEPKEFSQLDQDLAVSYAEFAATAINQVELTIKLRESLHTQSRQLEMLQRARQMEGHLADILLEGNGIRQVAQTISRLLSKPCGVFDDTLRCVAVGGPPGPATTARLRESVLTDHSGARAAMDTLKSGGIATLEPQPHLGIFHRHLITPIDMSTGRYGYIVVAETGGRCGTLDEVIMRRAAHNISLERSRNQMETDLEWHLVESFTNSLLRGTASDSDPLAQSLGIDPLERRFVCLIAPRVGSIDVLPTPHVLAQILTESASPSAALAANLESALAAVVPVPHDLDSRAATAWVRRRIANVATALSPSGGLCVAISSLAVGVAGVPRSYREARQVLRCAQIHTGETGVAVVTTEDVGAARLMLASASREEALQYVRDAFGELADHRSDRSNELLSTLDTFLLRGRNVRECAEDLAVHPNTVRYRLSTIEELTDLAVVSDDTDYMTAQMAMAVLRMNAIAVTPKPDASAAN</sequence>
<accession>A0A846WTK0</accession>
<dbReference type="PANTHER" id="PTHR33744">
    <property type="entry name" value="CARBOHYDRATE DIACID REGULATOR"/>
    <property type="match status" value="1"/>
</dbReference>
<dbReference type="InterPro" id="IPR042070">
    <property type="entry name" value="PucR_C-HTH_sf"/>
</dbReference>
<dbReference type="InterPro" id="IPR003018">
    <property type="entry name" value="GAF"/>
</dbReference>
<dbReference type="InterPro" id="IPR041522">
    <property type="entry name" value="CdaR_GGDEF"/>
</dbReference>
<dbReference type="InterPro" id="IPR029016">
    <property type="entry name" value="GAF-like_dom_sf"/>
</dbReference>
<dbReference type="SMART" id="SM00065">
    <property type="entry name" value="GAF"/>
    <property type="match status" value="1"/>
</dbReference>
<dbReference type="InterPro" id="IPR051448">
    <property type="entry name" value="CdaR-like_regulators"/>
</dbReference>
<comment type="caution">
    <text evidence="3">The sequence shown here is derived from an EMBL/GenBank/DDBJ whole genome shotgun (WGS) entry which is preliminary data.</text>
</comment>
<dbReference type="Pfam" id="PF01590">
    <property type="entry name" value="GAF"/>
    <property type="match status" value="1"/>
</dbReference>
<evidence type="ECO:0000256" key="1">
    <source>
        <dbReference type="ARBA" id="ARBA00006754"/>
    </source>
</evidence>
<dbReference type="InterPro" id="IPR025736">
    <property type="entry name" value="PucR_C-HTH_dom"/>
</dbReference>
<reference evidence="3 4" key="1">
    <citation type="submission" date="2020-04" db="EMBL/GenBank/DDBJ databases">
        <title>MicrobeNet Type strains.</title>
        <authorList>
            <person name="Nicholson A.C."/>
        </authorList>
    </citation>
    <scope>NUCLEOTIDE SEQUENCE [LARGE SCALE GENOMIC DNA]</scope>
    <source>
        <strain evidence="3 4">ATCC BAA-14</strain>
    </source>
</reference>
<dbReference type="Gene3D" id="3.30.450.40">
    <property type="match status" value="1"/>
</dbReference>
<protein>
    <submittedName>
        <fullName evidence="3">GAF domain-containing protein</fullName>
    </submittedName>
</protein>
<dbReference type="Pfam" id="PF13556">
    <property type="entry name" value="HTH_30"/>
    <property type="match status" value="1"/>
</dbReference>
<evidence type="ECO:0000259" key="2">
    <source>
        <dbReference type="SMART" id="SM00065"/>
    </source>
</evidence>
<evidence type="ECO:0000313" key="3">
    <source>
        <dbReference type="EMBL" id="NKY04457.1"/>
    </source>
</evidence>
<dbReference type="AlphaFoldDB" id="A0A846WTK0"/>
<dbReference type="SUPFAM" id="SSF55781">
    <property type="entry name" value="GAF domain-like"/>
    <property type="match status" value="1"/>
</dbReference>
<dbReference type="Proteomes" id="UP000563898">
    <property type="component" value="Unassembled WGS sequence"/>
</dbReference>
<organism evidence="3 4">
    <name type="scientific">Gordonia polyisoprenivorans</name>
    <dbReference type="NCBI Taxonomy" id="84595"/>
    <lineage>
        <taxon>Bacteria</taxon>
        <taxon>Bacillati</taxon>
        <taxon>Actinomycetota</taxon>
        <taxon>Actinomycetes</taxon>
        <taxon>Mycobacteriales</taxon>
        <taxon>Gordoniaceae</taxon>
        <taxon>Gordonia</taxon>
    </lineage>
</organism>
<name>A0A846WTK0_9ACTN</name>
<gene>
    <name evidence="3" type="ORF">HGA05_23085</name>
</gene>
<feature type="domain" description="GAF" evidence="2">
    <location>
        <begin position="10"/>
        <end position="160"/>
    </location>
</feature>
<comment type="similarity">
    <text evidence="1">Belongs to the CdaR family.</text>
</comment>
<proteinExistence type="inferred from homology"/>